<protein>
    <submittedName>
        <fullName evidence="1">Sporulation protein YyaC</fullName>
    </submittedName>
</protein>
<dbReference type="SUPFAM" id="SSF53163">
    <property type="entry name" value="HybD-like"/>
    <property type="match status" value="1"/>
</dbReference>
<dbReference type="KEGG" id="sap:Sulac_3516"/>
<dbReference type="EMBL" id="CP003179">
    <property type="protein sequence ID" value="AEW06953.1"/>
    <property type="molecule type" value="Genomic_DNA"/>
</dbReference>
<dbReference type="NCBIfam" id="TIGR02841">
    <property type="entry name" value="spore_YyaC"/>
    <property type="match status" value="1"/>
</dbReference>
<sequence length="189" mass="20486">MANRDLGFSDRNDLPTLRRIALSHPAVSVEVALALSRLWRQLGPPEVIVCIGTDRATGDALGPLVGTYLGEVEGFPVPIVGNLEEPIHAVNLRQWIESRPEWRTRRLLAIDASLGKPEEVGMLSVGLGPLRPGAGVNKDLPALGTYFITGTVNVGGFLDYFVLQNTRLSLVMKMARAISVGLQQSFSML</sequence>
<reference evidence="1 2" key="2">
    <citation type="journal article" date="2012" name="Stand. Genomic Sci.">
        <title>Complete genome sequence of the moderately thermophilic mineral-sulfide-oxidizing firmicute Sulfobacillus acidophilus type strain (NAL(T)).</title>
        <authorList>
            <person name="Anderson I."/>
            <person name="Chertkov O."/>
            <person name="Chen A."/>
            <person name="Saunders E."/>
            <person name="Lapidus A."/>
            <person name="Nolan M."/>
            <person name="Lucas S."/>
            <person name="Hammon N."/>
            <person name="Deshpande S."/>
            <person name="Cheng J.F."/>
            <person name="Han C."/>
            <person name="Tapia R."/>
            <person name="Goodwin L.A."/>
            <person name="Pitluck S."/>
            <person name="Liolios K."/>
            <person name="Pagani I."/>
            <person name="Ivanova N."/>
            <person name="Mikhailova N."/>
            <person name="Pati A."/>
            <person name="Palaniappan K."/>
            <person name="Land M."/>
            <person name="Pan C."/>
            <person name="Rohde M."/>
            <person name="Pukall R."/>
            <person name="Goker M."/>
            <person name="Detter J.C."/>
            <person name="Woyke T."/>
            <person name="Bristow J."/>
            <person name="Eisen J.A."/>
            <person name="Markowitz V."/>
            <person name="Hugenholtz P."/>
            <person name="Kyrpides N.C."/>
            <person name="Klenk H.P."/>
            <person name="Mavromatis K."/>
        </authorList>
    </citation>
    <scope>NUCLEOTIDE SEQUENCE [LARGE SCALE GENOMIC DNA]</scope>
    <source>
        <strain evidence="2">ATCC 700253 / DSM 10332 / NAL</strain>
    </source>
</reference>
<reference evidence="2" key="1">
    <citation type="submission" date="2011-12" db="EMBL/GenBank/DDBJ databases">
        <title>The complete genome of chromosome of Sulfobacillus acidophilus DSM 10332.</title>
        <authorList>
            <person name="Lucas S."/>
            <person name="Han J."/>
            <person name="Lapidus A."/>
            <person name="Bruce D."/>
            <person name="Goodwin L."/>
            <person name="Pitluck S."/>
            <person name="Peters L."/>
            <person name="Kyrpides N."/>
            <person name="Mavromatis K."/>
            <person name="Ivanova N."/>
            <person name="Mikhailova N."/>
            <person name="Chertkov O."/>
            <person name="Saunders E."/>
            <person name="Detter J.C."/>
            <person name="Tapia R."/>
            <person name="Han C."/>
            <person name="Land M."/>
            <person name="Hauser L."/>
            <person name="Markowitz V."/>
            <person name="Cheng J.-F."/>
            <person name="Hugenholtz P."/>
            <person name="Woyke T."/>
            <person name="Wu D."/>
            <person name="Pukall R."/>
            <person name="Gehrich-Schroeter G."/>
            <person name="Schneider S."/>
            <person name="Klenk H.-P."/>
            <person name="Eisen J.A."/>
        </authorList>
    </citation>
    <scope>NUCLEOTIDE SEQUENCE [LARGE SCALE GENOMIC DNA]</scope>
    <source>
        <strain evidence="2">ATCC 700253 / DSM 10332 / NAL</strain>
    </source>
</reference>
<name>G8TUY8_SULAD</name>
<dbReference type="STRING" id="679936.Sulac_3516"/>
<organism evidence="1 2">
    <name type="scientific">Sulfobacillus acidophilus (strain ATCC 700253 / DSM 10332 / NAL)</name>
    <dbReference type="NCBI Taxonomy" id="679936"/>
    <lineage>
        <taxon>Bacteria</taxon>
        <taxon>Bacillati</taxon>
        <taxon>Bacillota</taxon>
        <taxon>Clostridia</taxon>
        <taxon>Eubacteriales</taxon>
        <taxon>Clostridiales Family XVII. Incertae Sedis</taxon>
        <taxon>Sulfobacillus</taxon>
    </lineage>
</organism>
<dbReference type="InterPro" id="IPR023430">
    <property type="entry name" value="Pept_HybD-like_dom_sf"/>
</dbReference>
<keyword evidence="2" id="KW-1185">Reference proteome</keyword>
<evidence type="ECO:0000313" key="1">
    <source>
        <dbReference type="EMBL" id="AEW06953.1"/>
    </source>
</evidence>
<dbReference type="AlphaFoldDB" id="G8TUY8"/>
<dbReference type="PATRIC" id="fig|679936.5.peg.3637"/>
<dbReference type="Proteomes" id="UP000005439">
    <property type="component" value="Chromosome"/>
</dbReference>
<accession>G8TUY8</accession>
<dbReference type="InterPro" id="IPR009665">
    <property type="entry name" value="YyaC"/>
</dbReference>
<gene>
    <name evidence="1" type="ordered locus">Sulac_3516</name>
</gene>
<dbReference type="HOGENOM" id="CLU_104063_1_0_9"/>
<proteinExistence type="predicted"/>
<dbReference type="Pfam" id="PF06866">
    <property type="entry name" value="DUF1256"/>
    <property type="match status" value="1"/>
</dbReference>
<evidence type="ECO:0000313" key="2">
    <source>
        <dbReference type="Proteomes" id="UP000005439"/>
    </source>
</evidence>